<gene>
    <name evidence="1" type="ORF">WG66_8716</name>
</gene>
<accession>A0A0W0FQU3</accession>
<evidence type="ECO:0000313" key="2">
    <source>
        <dbReference type="Proteomes" id="UP000054988"/>
    </source>
</evidence>
<organism evidence="1 2">
    <name type="scientific">Moniliophthora roreri</name>
    <name type="common">Frosty pod rot fungus</name>
    <name type="synonym">Monilia roreri</name>
    <dbReference type="NCBI Taxonomy" id="221103"/>
    <lineage>
        <taxon>Eukaryota</taxon>
        <taxon>Fungi</taxon>
        <taxon>Dikarya</taxon>
        <taxon>Basidiomycota</taxon>
        <taxon>Agaricomycotina</taxon>
        <taxon>Agaricomycetes</taxon>
        <taxon>Agaricomycetidae</taxon>
        <taxon>Agaricales</taxon>
        <taxon>Marasmiineae</taxon>
        <taxon>Marasmiaceae</taxon>
        <taxon>Moniliophthora</taxon>
    </lineage>
</organism>
<proteinExistence type="predicted"/>
<sequence length="172" mass="19885">MNDSALPETASSDSSRYIKGVFPGGLQDSELFWRNHQPWLEKHGYRTYDFKRYIDPRGRTRHPVKYYYIDFDLCERYDSASGPPRKMPIFGGDISVPEFRRHPDQSCDPFAVDVYRIGNLIRMCIAECSPAGEPLHMEKVQFGGEPIREPFNPALAFMESLINDMTQDDPEK</sequence>
<dbReference type="Proteomes" id="UP000054988">
    <property type="component" value="Unassembled WGS sequence"/>
</dbReference>
<reference evidence="1 2" key="1">
    <citation type="submission" date="2015-12" db="EMBL/GenBank/DDBJ databases">
        <title>Draft genome sequence of Moniliophthora roreri, the causal agent of frosty pod rot of cacao.</title>
        <authorList>
            <person name="Aime M.C."/>
            <person name="Diaz-Valderrama J.R."/>
            <person name="Kijpornyongpan T."/>
            <person name="Phillips-Mora W."/>
        </authorList>
    </citation>
    <scope>NUCLEOTIDE SEQUENCE [LARGE SCALE GENOMIC DNA]</scope>
    <source>
        <strain evidence="1 2">MCA 2952</strain>
    </source>
</reference>
<evidence type="ECO:0000313" key="1">
    <source>
        <dbReference type="EMBL" id="KTB38711.1"/>
    </source>
</evidence>
<protein>
    <submittedName>
        <fullName evidence="1">Uncharacterized protein</fullName>
    </submittedName>
</protein>
<dbReference type="AlphaFoldDB" id="A0A0W0FQU3"/>
<name>A0A0W0FQU3_MONRR</name>
<comment type="caution">
    <text evidence="1">The sequence shown here is derived from an EMBL/GenBank/DDBJ whole genome shotgun (WGS) entry which is preliminary data.</text>
</comment>
<dbReference type="EMBL" id="LATX01001734">
    <property type="protein sequence ID" value="KTB38711.1"/>
    <property type="molecule type" value="Genomic_DNA"/>
</dbReference>